<evidence type="ECO:0000313" key="2">
    <source>
        <dbReference type="Proteomes" id="UP000178659"/>
    </source>
</evidence>
<dbReference type="SUPFAM" id="SSF48019">
    <property type="entry name" value="post-AAA+ oligomerization domain-like"/>
    <property type="match status" value="1"/>
</dbReference>
<reference evidence="1 2" key="1">
    <citation type="journal article" date="2016" name="Nat. Commun.">
        <title>Thousands of microbial genomes shed light on interconnected biogeochemical processes in an aquifer system.</title>
        <authorList>
            <person name="Anantharaman K."/>
            <person name="Brown C.T."/>
            <person name="Hug L.A."/>
            <person name="Sharon I."/>
            <person name="Castelle C.J."/>
            <person name="Probst A.J."/>
            <person name="Thomas B.C."/>
            <person name="Singh A."/>
            <person name="Wilkins M.J."/>
            <person name="Karaoz U."/>
            <person name="Brodie E.L."/>
            <person name="Williams K.H."/>
            <person name="Hubbard S.S."/>
            <person name="Banfield J.F."/>
        </authorList>
    </citation>
    <scope>NUCLEOTIDE SEQUENCE [LARGE SCALE GENOMIC DNA]</scope>
</reference>
<dbReference type="GO" id="GO:0006260">
    <property type="term" value="P:DNA replication"/>
    <property type="evidence" value="ECO:0007669"/>
    <property type="project" value="InterPro"/>
</dbReference>
<evidence type="ECO:0000313" key="1">
    <source>
        <dbReference type="EMBL" id="OGY13227.1"/>
    </source>
</evidence>
<gene>
    <name evidence="1" type="ORF">A3A77_01485</name>
</gene>
<dbReference type="InterPro" id="IPR008921">
    <property type="entry name" value="DNA_pol3_clamp-load_cplx_C"/>
</dbReference>
<protein>
    <recommendedName>
        <fullName evidence="3">DNA polymerase III delta N-terminal domain-containing protein</fullName>
    </recommendedName>
</protein>
<organism evidence="1 2">
    <name type="scientific">Candidatus Blackburnbacteria bacterium RIFCSPLOWO2_01_FULL_40_20</name>
    <dbReference type="NCBI Taxonomy" id="1797519"/>
    <lineage>
        <taxon>Bacteria</taxon>
        <taxon>Candidatus Blackburniibacteriota</taxon>
    </lineage>
</organism>
<dbReference type="Proteomes" id="UP000178659">
    <property type="component" value="Unassembled WGS sequence"/>
</dbReference>
<name>A0A1G1VD35_9BACT</name>
<dbReference type="AlphaFoldDB" id="A0A1G1VD35"/>
<sequence>MKNYLLHGDNHPASRKNLSEIINAARTKGAGIVQIEWKSSKKAELLQAAQSQGMFSSLQLLVVENIFTNNKEALEIVNGIEKGGSSLVFWEGKTIPPSIISKLSKTFQVFEFKLPVLTFKFLDSIYPRNSKTSLDYLEKMEDQEADFLLIMLSRHIRFLIWVKEDPGTMKVAVWQKGNLEKQAAKFSTEQLYELHGKLLELDRLNKKSQLIGSLMENLEVLISTL</sequence>
<dbReference type="Gene3D" id="1.20.272.10">
    <property type="match status" value="1"/>
</dbReference>
<dbReference type="GO" id="GO:0003677">
    <property type="term" value="F:DNA binding"/>
    <property type="evidence" value="ECO:0007669"/>
    <property type="project" value="InterPro"/>
</dbReference>
<dbReference type="EMBL" id="MHCC01000018">
    <property type="protein sequence ID" value="OGY13227.1"/>
    <property type="molecule type" value="Genomic_DNA"/>
</dbReference>
<accession>A0A1G1VD35</accession>
<comment type="caution">
    <text evidence="1">The sequence shown here is derived from an EMBL/GenBank/DDBJ whole genome shotgun (WGS) entry which is preliminary data.</text>
</comment>
<evidence type="ECO:0008006" key="3">
    <source>
        <dbReference type="Google" id="ProtNLM"/>
    </source>
</evidence>
<proteinExistence type="predicted"/>